<organism evidence="1 2">
    <name type="scientific">Parvicella tangerina</name>
    <dbReference type="NCBI Taxonomy" id="2829795"/>
    <lineage>
        <taxon>Bacteria</taxon>
        <taxon>Pseudomonadati</taxon>
        <taxon>Bacteroidota</taxon>
        <taxon>Flavobacteriia</taxon>
        <taxon>Flavobacteriales</taxon>
        <taxon>Parvicellaceae</taxon>
        <taxon>Parvicella</taxon>
    </lineage>
</organism>
<proteinExistence type="predicted"/>
<dbReference type="EMBL" id="OU015584">
    <property type="protein sequence ID" value="CAG5082991.1"/>
    <property type="molecule type" value="Genomic_DNA"/>
</dbReference>
<name>A0A916JMZ4_9FLAO</name>
<evidence type="ECO:0000313" key="2">
    <source>
        <dbReference type="Proteomes" id="UP000683507"/>
    </source>
</evidence>
<dbReference type="AlphaFoldDB" id="A0A916JMZ4"/>
<dbReference type="KEGG" id="ptan:CRYO30217_02062"/>
<sequence>MMRSLFFQKNGPKIFKANRGHLKGILIIPTVNWDTLVDFDFRLSWGGVR</sequence>
<keyword evidence="2" id="KW-1185">Reference proteome</keyword>
<reference evidence="1" key="1">
    <citation type="submission" date="2021-04" db="EMBL/GenBank/DDBJ databases">
        <authorList>
            <person name="Rodrigo-Torres L."/>
            <person name="Arahal R. D."/>
            <person name="Lucena T."/>
        </authorList>
    </citation>
    <scope>NUCLEOTIDE SEQUENCE</scope>
    <source>
        <strain evidence="1">AS29M-1</strain>
    </source>
</reference>
<dbReference type="Proteomes" id="UP000683507">
    <property type="component" value="Chromosome"/>
</dbReference>
<evidence type="ECO:0000313" key="1">
    <source>
        <dbReference type="EMBL" id="CAG5082991.1"/>
    </source>
</evidence>
<gene>
    <name evidence="1" type="ORF">CRYO30217_02062</name>
</gene>
<accession>A0A916JMZ4</accession>
<protein>
    <submittedName>
        <fullName evidence="1">Uncharacterized protein</fullName>
    </submittedName>
</protein>